<feature type="compositionally biased region" description="Polar residues" evidence="1">
    <location>
        <begin position="186"/>
        <end position="196"/>
    </location>
</feature>
<feature type="compositionally biased region" description="Low complexity" evidence="1">
    <location>
        <begin position="283"/>
        <end position="298"/>
    </location>
</feature>
<organism evidence="2 3">
    <name type="scientific">Kwoniella heveanensis BCC8398</name>
    <dbReference type="NCBI Taxonomy" id="1296120"/>
    <lineage>
        <taxon>Eukaryota</taxon>
        <taxon>Fungi</taxon>
        <taxon>Dikarya</taxon>
        <taxon>Basidiomycota</taxon>
        <taxon>Agaricomycotina</taxon>
        <taxon>Tremellomycetes</taxon>
        <taxon>Tremellales</taxon>
        <taxon>Cryptococcaceae</taxon>
        <taxon>Kwoniella</taxon>
    </lineage>
</organism>
<name>A0A1B9GIL4_9TREE</name>
<reference evidence="3" key="2">
    <citation type="submission" date="2013-12" db="EMBL/GenBank/DDBJ databases">
        <title>Evolution of pathogenesis and genome organization in the Tremellales.</title>
        <authorList>
            <person name="Cuomo C."/>
            <person name="Litvintseva A."/>
            <person name="Heitman J."/>
            <person name="Chen Y."/>
            <person name="Sun S."/>
            <person name="Springer D."/>
            <person name="Dromer F."/>
            <person name="Young S."/>
            <person name="Zeng Q."/>
            <person name="Chapman S."/>
            <person name="Gujja S."/>
            <person name="Saif S."/>
            <person name="Birren B."/>
        </authorList>
    </citation>
    <scope>NUCLEOTIDE SEQUENCE [LARGE SCALE GENOMIC DNA]</scope>
    <source>
        <strain evidence="3">BCC8398</strain>
    </source>
</reference>
<feature type="compositionally biased region" description="Basic and acidic residues" evidence="1">
    <location>
        <begin position="451"/>
        <end position="471"/>
    </location>
</feature>
<protein>
    <submittedName>
        <fullName evidence="2">Uncharacterized protein</fullName>
    </submittedName>
</protein>
<feature type="compositionally biased region" description="Low complexity" evidence="1">
    <location>
        <begin position="258"/>
        <end position="271"/>
    </location>
</feature>
<feature type="compositionally biased region" description="Polar residues" evidence="1">
    <location>
        <begin position="317"/>
        <end position="328"/>
    </location>
</feature>
<dbReference type="EMBL" id="KI669514">
    <property type="protein sequence ID" value="OCF30924.1"/>
    <property type="molecule type" value="Genomic_DNA"/>
</dbReference>
<accession>A0A1B9GIL4</accession>
<reference evidence="2 3" key="1">
    <citation type="submission" date="2013-07" db="EMBL/GenBank/DDBJ databases">
        <title>The Genome Sequence of Cryptococcus heveanensis BCC8398.</title>
        <authorList>
            <consortium name="The Broad Institute Genome Sequencing Platform"/>
            <person name="Cuomo C."/>
            <person name="Litvintseva A."/>
            <person name="Chen Y."/>
            <person name="Heitman J."/>
            <person name="Sun S."/>
            <person name="Springer D."/>
            <person name="Dromer F."/>
            <person name="Young S.K."/>
            <person name="Zeng Q."/>
            <person name="Gargeya S."/>
            <person name="Fitzgerald M."/>
            <person name="Abouelleil A."/>
            <person name="Alvarado L."/>
            <person name="Berlin A.M."/>
            <person name="Chapman S.B."/>
            <person name="Dewar J."/>
            <person name="Goldberg J."/>
            <person name="Griggs A."/>
            <person name="Gujja S."/>
            <person name="Hansen M."/>
            <person name="Howarth C."/>
            <person name="Imamovic A."/>
            <person name="Larimer J."/>
            <person name="McCowan C."/>
            <person name="Murphy C."/>
            <person name="Pearson M."/>
            <person name="Priest M."/>
            <person name="Roberts A."/>
            <person name="Saif S."/>
            <person name="Shea T."/>
            <person name="Sykes S."/>
            <person name="Wortman J."/>
            <person name="Nusbaum C."/>
            <person name="Birren B."/>
        </authorList>
    </citation>
    <scope>NUCLEOTIDE SEQUENCE [LARGE SCALE GENOMIC DNA]</scope>
    <source>
        <strain evidence="2 3">BCC8398</strain>
    </source>
</reference>
<feature type="compositionally biased region" description="Polar residues" evidence="1">
    <location>
        <begin position="162"/>
        <end position="176"/>
    </location>
</feature>
<proteinExistence type="predicted"/>
<dbReference type="AlphaFoldDB" id="A0A1B9GIL4"/>
<dbReference type="Proteomes" id="UP000092666">
    <property type="component" value="Unassembled WGS sequence"/>
</dbReference>
<feature type="region of interest" description="Disordered" evidence="1">
    <location>
        <begin position="49"/>
        <end position="112"/>
    </location>
</feature>
<feature type="compositionally biased region" description="Polar residues" evidence="1">
    <location>
        <begin position="89"/>
        <end position="105"/>
    </location>
</feature>
<evidence type="ECO:0000313" key="2">
    <source>
        <dbReference type="EMBL" id="OCF30924.1"/>
    </source>
</evidence>
<feature type="region of interest" description="Disordered" evidence="1">
    <location>
        <begin position="436"/>
        <end position="477"/>
    </location>
</feature>
<feature type="compositionally biased region" description="Polar residues" evidence="1">
    <location>
        <begin position="272"/>
        <end position="282"/>
    </location>
</feature>
<feature type="compositionally biased region" description="Low complexity" evidence="1">
    <location>
        <begin position="66"/>
        <end position="79"/>
    </location>
</feature>
<feature type="compositionally biased region" description="Basic residues" evidence="1">
    <location>
        <begin position="54"/>
        <end position="65"/>
    </location>
</feature>
<dbReference type="OrthoDB" id="2564094at2759"/>
<gene>
    <name evidence="2" type="ORF">I316_07450</name>
</gene>
<keyword evidence="3" id="KW-1185">Reference proteome</keyword>
<evidence type="ECO:0000256" key="1">
    <source>
        <dbReference type="SAM" id="MobiDB-lite"/>
    </source>
</evidence>
<feature type="compositionally biased region" description="Basic and acidic residues" evidence="1">
    <location>
        <begin position="200"/>
        <end position="218"/>
    </location>
</feature>
<evidence type="ECO:0000313" key="3">
    <source>
        <dbReference type="Proteomes" id="UP000092666"/>
    </source>
</evidence>
<dbReference type="STRING" id="1296120.A0A1B9GIL4"/>
<feature type="region of interest" description="Disordered" evidence="1">
    <location>
        <begin position="141"/>
        <end position="402"/>
    </location>
</feature>
<sequence>MSPPINITFHFPTSSALASAPGSSSQFKSKRLIATNSRIGASAQPIIISYDKPRKQHKSSHHNLNKTKPPTLALAAPATNTVPSPPETDASTSCSSDTPSTISTGSKRRKGPVFCFPSSEVKMASLTPLLRPIVTRCAIPTTADDHGSSSFSHPSPPRKRNSGLSKSARVTPSLTSPLIHPYSRASDLSNTRSSVPSPREILRAQKAEEEKARLKKESAAAARAATAAKRKKAQAEKAAKTRSGSKAPAIGGRRGRSDSPSNVSNSKTSSPEQVSTDKLPTITTQPASSTESSPAPSTLGARPSGLKRTRSQGVLPISTSLASASTGNGVVVGSPLKAVMSRDEDDDAPRKRSKLASEEIASGSATARRANSHSPVGTPTALPEDDTERLSKTFPLPAGSVLPSRLIGRASSTAPYYNSVSVDLGGSAMRRAVSATAYNEGRAGSVGSDGSGRERSKRETQLPERLRDYDVKAGAAI</sequence>